<dbReference type="Proteomes" id="UP000799753">
    <property type="component" value="Unassembled WGS sequence"/>
</dbReference>
<sequence length="346" mass="38979">MSIVAIGLRIWARRLKGTALDWSDYMIFFTLLNALLNAIACIIGAAACGVGLPLSELTPKLQVRFMKILFVTQFFYVFTVWSVKVSVLLFYKKVFETPGFRRWVNGTLIFLLAWIIAFFFVTLFQDKPIRRNWEGEGTTINWQIFYIVCIATDVALDIFILCLPLSVIHRLKINTKRKWLVSGVFWLGGVIVVASTVRLYYMVKVRQEFKDNSDDFSITTVNTIIWGSVEPCMSVIAACLPILGPIIFRKRRQAQLKVAKSSGLSSYFRKSASKGNKGPILGNYTRQLGSIDKLTANSYGGNVTLVSLAAKESGGEKEVTKDGEIRIREDYDVRSVRETVCVCTLS</sequence>
<keyword evidence="3 6" id="KW-1133">Transmembrane helix</keyword>
<dbReference type="PANTHER" id="PTHR33048">
    <property type="entry name" value="PTH11-LIKE INTEGRAL MEMBRANE PROTEIN (AFU_ORTHOLOGUE AFUA_5G11245)"/>
    <property type="match status" value="1"/>
</dbReference>
<feature type="transmembrane region" description="Helical" evidence="6">
    <location>
        <begin position="74"/>
        <end position="91"/>
    </location>
</feature>
<feature type="transmembrane region" description="Helical" evidence="6">
    <location>
        <begin position="25"/>
        <end position="54"/>
    </location>
</feature>
<keyword evidence="2 6" id="KW-0812">Transmembrane</keyword>
<evidence type="ECO:0000256" key="3">
    <source>
        <dbReference type="ARBA" id="ARBA00022989"/>
    </source>
</evidence>
<name>A0A6A6RJM3_9PLEO</name>
<comment type="subcellular location">
    <subcellularLocation>
        <location evidence="1">Membrane</location>
        <topology evidence="1">Multi-pass membrane protein</topology>
    </subcellularLocation>
</comment>
<feature type="transmembrane region" description="Helical" evidence="6">
    <location>
        <begin position="223"/>
        <end position="248"/>
    </location>
</feature>
<evidence type="ECO:0000256" key="6">
    <source>
        <dbReference type="SAM" id="Phobius"/>
    </source>
</evidence>
<proteinExistence type="inferred from homology"/>
<gene>
    <name evidence="8" type="ORF">P280DRAFT_554778</name>
</gene>
<dbReference type="EMBL" id="MU006856">
    <property type="protein sequence ID" value="KAF2634174.1"/>
    <property type="molecule type" value="Genomic_DNA"/>
</dbReference>
<keyword evidence="9" id="KW-1185">Reference proteome</keyword>
<protein>
    <recommendedName>
        <fullName evidence="7">Rhodopsin domain-containing protein</fullName>
    </recommendedName>
</protein>
<dbReference type="Pfam" id="PF20684">
    <property type="entry name" value="Fung_rhodopsin"/>
    <property type="match status" value="1"/>
</dbReference>
<evidence type="ECO:0000256" key="5">
    <source>
        <dbReference type="ARBA" id="ARBA00038359"/>
    </source>
</evidence>
<evidence type="ECO:0000313" key="8">
    <source>
        <dbReference type="EMBL" id="KAF2634174.1"/>
    </source>
</evidence>
<evidence type="ECO:0000256" key="1">
    <source>
        <dbReference type="ARBA" id="ARBA00004141"/>
    </source>
</evidence>
<evidence type="ECO:0000256" key="2">
    <source>
        <dbReference type="ARBA" id="ARBA00022692"/>
    </source>
</evidence>
<evidence type="ECO:0000256" key="4">
    <source>
        <dbReference type="ARBA" id="ARBA00023136"/>
    </source>
</evidence>
<feature type="transmembrane region" description="Helical" evidence="6">
    <location>
        <begin position="179"/>
        <end position="203"/>
    </location>
</feature>
<reference evidence="8" key="1">
    <citation type="journal article" date="2020" name="Stud. Mycol.">
        <title>101 Dothideomycetes genomes: a test case for predicting lifestyles and emergence of pathogens.</title>
        <authorList>
            <person name="Haridas S."/>
            <person name="Albert R."/>
            <person name="Binder M."/>
            <person name="Bloem J."/>
            <person name="Labutti K."/>
            <person name="Salamov A."/>
            <person name="Andreopoulos B."/>
            <person name="Baker S."/>
            <person name="Barry K."/>
            <person name="Bills G."/>
            <person name="Bluhm B."/>
            <person name="Cannon C."/>
            <person name="Castanera R."/>
            <person name="Culley D."/>
            <person name="Daum C."/>
            <person name="Ezra D."/>
            <person name="Gonzalez J."/>
            <person name="Henrissat B."/>
            <person name="Kuo A."/>
            <person name="Liang C."/>
            <person name="Lipzen A."/>
            <person name="Lutzoni F."/>
            <person name="Magnuson J."/>
            <person name="Mondo S."/>
            <person name="Nolan M."/>
            <person name="Ohm R."/>
            <person name="Pangilinan J."/>
            <person name="Park H.-J."/>
            <person name="Ramirez L."/>
            <person name="Alfaro M."/>
            <person name="Sun H."/>
            <person name="Tritt A."/>
            <person name="Yoshinaga Y."/>
            <person name="Zwiers L.-H."/>
            <person name="Turgeon B."/>
            <person name="Goodwin S."/>
            <person name="Spatafora J."/>
            <person name="Crous P."/>
            <person name="Grigoriev I."/>
        </authorList>
    </citation>
    <scope>NUCLEOTIDE SEQUENCE</scope>
    <source>
        <strain evidence="8">CBS 473.64</strain>
    </source>
</reference>
<evidence type="ECO:0000313" key="9">
    <source>
        <dbReference type="Proteomes" id="UP000799753"/>
    </source>
</evidence>
<comment type="similarity">
    <text evidence="5">Belongs to the SAT4 family.</text>
</comment>
<dbReference type="GO" id="GO:0016020">
    <property type="term" value="C:membrane"/>
    <property type="evidence" value="ECO:0007669"/>
    <property type="project" value="UniProtKB-SubCell"/>
</dbReference>
<feature type="domain" description="Rhodopsin" evidence="7">
    <location>
        <begin position="8"/>
        <end position="247"/>
    </location>
</feature>
<dbReference type="InterPro" id="IPR049326">
    <property type="entry name" value="Rhodopsin_dom_fungi"/>
</dbReference>
<feature type="transmembrane region" description="Helical" evidence="6">
    <location>
        <begin position="103"/>
        <end position="124"/>
    </location>
</feature>
<evidence type="ECO:0000259" key="7">
    <source>
        <dbReference type="Pfam" id="PF20684"/>
    </source>
</evidence>
<dbReference type="AlphaFoldDB" id="A0A6A6RJM3"/>
<dbReference type="OrthoDB" id="5398388at2759"/>
<accession>A0A6A6RJM3</accession>
<keyword evidence="4 6" id="KW-0472">Membrane</keyword>
<dbReference type="PANTHER" id="PTHR33048:SF18">
    <property type="entry name" value="INTEGRAL MEMBRANE PROTEIN"/>
    <property type="match status" value="1"/>
</dbReference>
<feature type="transmembrane region" description="Helical" evidence="6">
    <location>
        <begin position="144"/>
        <end position="167"/>
    </location>
</feature>
<dbReference type="InterPro" id="IPR052337">
    <property type="entry name" value="SAT4-like"/>
</dbReference>
<organism evidence="8 9">
    <name type="scientific">Massarina eburnea CBS 473.64</name>
    <dbReference type="NCBI Taxonomy" id="1395130"/>
    <lineage>
        <taxon>Eukaryota</taxon>
        <taxon>Fungi</taxon>
        <taxon>Dikarya</taxon>
        <taxon>Ascomycota</taxon>
        <taxon>Pezizomycotina</taxon>
        <taxon>Dothideomycetes</taxon>
        <taxon>Pleosporomycetidae</taxon>
        <taxon>Pleosporales</taxon>
        <taxon>Massarineae</taxon>
        <taxon>Massarinaceae</taxon>
        <taxon>Massarina</taxon>
    </lineage>
</organism>